<dbReference type="InterPro" id="IPR057369">
    <property type="entry name" value="VG15"/>
</dbReference>
<proteinExistence type="predicted"/>
<accession>A0A8S5P6P2</accession>
<dbReference type="Pfam" id="PF25310">
    <property type="entry name" value="VG15"/>
    <property type="match status" value="1"/>
</dbReference>
<protein>
    <submittedName>
        <fullName evidence="1">Minor capsid protein</fullName>
    </submittedName>
</protein>
<sequence>MRLPASSCTSHLSSCAGRRPVETRWTPMLAWICLRLPRLPRMRRRTLRVSEALFYSILRGIVMLFRRRAEDALKAFEGLPEPPPVEHVGDLLTPLMWQARKQAWAAAALFLRGQARKAGVPESWIPPQPGYSPKTIARTIRGTQGALRSPEGMRRLERSLEGHVLAAARRTVADAVDTAPSSIELIEGALDDLAKDLEGFSEVTQKAIVEDVEKVKSRRRQSMTLDEAFEKVADRVEEAVRTLDEEDLVKDRHRGMKVFSEVPDKYRRNSRGELIARPFAFARVTHPNKNGPCGFCAMLASRGPVYKSSESAGIRADRYHDHCFCTCTPVFTSKHWEGKEQQAEYERVYNEVVRDQDLHDVDARRAMDKYFREKQKERK</sequence>
<reference evidence="1" key="1">
    <citation type="journal article" date="2021" name="Proc. Natl. Acad. Sci. U.S.A.">
        <title>A Catalog of Tens of Thousands of Viruses from Human Metagenomes Reveals Hidden Associations with Chronic Diseases.</title>
        <authorList>
            <person name="Tisza M.J."/>
            <person name="Buck C.B."/>
        </authorList>
    </citation>
    <scope>NUCLEOTIDE SEQUENCE</scope>
    <source>
        <strain evidence="1">Ct0106</strain>
    </source>
</reference>
<evidence type="ECO:0000313" key="1">
    <source>
        <dbReference type="EMBL" id="DAE02105.1"/>
    </source>
</evidence>
<organism evidence="1">
    <name type="scientific">Siphoviridae sp. ct0106</name>
    <dbReference type="NCBI Taxonomy" id="2825290"/>
    <lineage>
        <taxon>Viruses</taxon>
        <taxon>Duplodnaviria</taxon>
        <taxon>Heunggongvirae</taxon>
        <taxon>Uroviricota</taxon>
        <taxon>Caudoviricetes</taxon>
    </lineage>
</organism>
<dbReference type="EMBL" id="BK015341">
    <property type="protein sequence ID" value="DAE02105.1"/>
    <property type="molecule type" value="Genomic_DNA"/>
</dbReference>
<name>A0A8S5P6P2_9CAUD</name>